<keyword evidence="8" id="KW-0732">Signal</keyword>
<dbReference type="InterPro" id="IPR028250">
    <property type="entry name" value="DsbDN"/>
</dbReference>
<dbReference type="GO" id="GO:0017004">
    <property type="term" value="P:cytochrome complex assembly"/>
    <property type="evidence" value="ECO:0007669"/>
    <property type="project" value="UniProtKB-KW"/>
</dbReference>
<feature type="transmembrane region" description="Helical" evidence="7">
    <location>
        <begin position="357"/>
        <end position="377"/>
    </location>
</feature>
<feature type="transmembrane region" description="Helical" evidence="7">
    <location>
        <begin position="435"/>
        <end position="462"/>
    </location>
</feature>
<dbReference type="GO" id="GO:0005886">
    <property type="term" value="C:plasma membrane"/>
    <property type="evidence" value="ECO:0007669"/>
    <property type="project" value="UniProtKB-SubCell"/>
</dbReference>
<dbReference type="AlphaFoldDB" id="G3IXJ4"/>
<dbReference type="PANTHER" id="PTHR32234">
    <property type="entry name" value="THIOL:DISULFIDE INTERCHANGE PROTEIN DSBD"/>
    <property type="match status" value="1"/>
</dbReference>
<dbReference type="RefSeq" id="WP_006891589.1">
    <property type="nucleotide sequence ID" value="NZ_JH109152.1"/>
</dbReference>
<dbReference type="eggNOG" id="COG4233">
    <property type="taxonomic scope" value="Bacteria"/>
</dbReference>
<dbReference type="PROSITE" id="PS51352">
    <property type="entry name" value="THIOREDOXIN_2"/>
    <property type="match status" value="1"/>
</dbReference>
<evidence type="ECO:0000256" key="7">
    <source>
        <dbReference type="SAM" id="Phobius"/>
    </source>
</evidence>
<keyword evidence="10" id="KW-0560">Oxidoreductase</keyword>
<evidence type="ECO:0000256" key="5">
    <source>
        <dbReference type="ARBA" id="ARBA00022989"/>
    </source>
</evidence>
<dbReference type="SUPFAM" id="SSF52833">
    <property type="entry name" value="Thioredoxin-like"/>
    <property type="match status" value="1"/>
</dbReference>
<evidence type="ECO:0000256" key="4">
    <source>
        <dbReference type="ARBA" id="ARBA00022748"/>
    </source>
</evidence>
<dbReference type="GO" id="GO:0045454">
    <property type="term" value="P:cell redox homeostasis"/>
    <property type="evidence" value="ECO:0007669"/>
    <property type="project" value="TreeGrafter"/>
</dbReference>
<dbReference type="eggNOG" id="COG4232">
    <property type="taxonomic scope" value="Bacteria"/>
</dbReference>
<evidence type="ECO:0000259" key="9">
    <source>
        <dbReference type="PROSITE" id="PS51352"/>
    </source>
</evidence>
<dbReference type="Pfam" id="PF02683">
    <property type="entry name" value="DsbD_TM"/>
    <property type="match status" value="1"/>
</dbReference>
<keyword evidence="2" id="KW-1003">Cell membrane</keyword>
<feature type="signal peptide" evidence="8">
    <location>
        <begin position="1"/>
        <end position="23"/>
    </location>
</feature>
<dbReference type="STRING" id="697282.Mettu_2254"/>
<dbReference type="InterPro" id="IPR003834">
    <property type="entry name" value="Cyt_c_assmbl_TM_dom"/>
</dbReference>
<dbReference type="PANTHER" id="PTHR32234:SF3">
    <property type="entry name" value="SUPPRESSION OF COPPER SENSITIVITY PROTEIN"/>
    <property type="match status" value="1"/>
</dbReference>
<accession>G3IXJ4</accession>
<evidence type="ECO:0000256" key="6">
    <source>
        <dbReference type="ARBA" id="ARBA00023136"/>
    </source>
</evidence>
<dbReference type="GO" id="GO:0047134">
    <property type="term" value="F:protein-disulfide reductase [NAD(P)H] activity"/>
    <property type="evidence" value="ECO:0007669"/>
    <property type="project" value="UniProtKB-EC"/>
</dbReference>
<keyword evidence="4" id="KW-0201">Cytochrome c-type biogenesis</keyword>
<dbReference type="EC" id="1.8.1.8" evidence="10"/>
<evidence type="ECO:0000256" key="1">
    <source>
        <dbReference type="ARBA" id="ARBA00004651"/>
    </source>
</evidence>
<protein>
    <submittedName>
        <fullName evidence="10">Protein-disulfide reductase</fullName>
        <ecNumber evidence="10">1.8.1.8</ecNumber>
    </submittedName>
</protein>
<dbReference type="EMBL" id="JH109152">
    <property type="protein sequence ID" value="EGW23403.1"/>
    <property type="molecule type" value="Genomic_DNA"/>
</dbReference>
<evidence type="ECO:0000256" key="3">
    <source>
        <dbReference type="ARBA" id="ARBA00022692"/>
    </source>
</evidence>
<name>G3IXJ4_METTV</name>
<keyword evidence="11" id="KW-1185">Reference proteome</keyword>
<feature type="transmembrane region" description="Helical" evidence="7">
    <location>
        <begin position="534"/>
        <end position="555"/>
    </location>
</feature>
<dbReference type="Proteomes" id="UP000004664">
    <property type="component" value="Unassembled WGS sequence"/>
</dbReference>
<keyword evidence="3 7" id="KW-0812">Transmembrane</keyword>
<evidence type="ECO:0000256" key="8">
    <source>
        <dbReference type="SAM" id="SignalP"/>
    </source>
</evidence>
<dbReference type="HOGENOM" id="CLU_014657_1_0_6"/>
<feature type="transmembrane region" description="Helical" evidence="7">
    <location>
        <begin position="468"/>
        <end position="488"/>
    </location>
</feature>
<dbReference type="InterPro" id="IPR035671">
    <property type="entry name" value="DsbD_gamma"/>
</dbReference>
<reference evidence="10 11" key="1">
    <citation type="submission" date="2011-06" db="EMBL/GenBank/DDBJ databases">
        <title>Genomic sequence of Methylobacter tundripaludum SV96.</title>
        <authorList>
            <consortium name="US DOE Joint Genome Institute"/>
            <person name="Lucas S."/>
            <person name="Han J."/>
            <person name="Lapidus A."/>
            <person name="Cheng J.-F."/>
            <person name="Goodwin L."/>
            <person name="Pitluck S."/>
            <person name="Held B."/>
            <person name="Detter J.C."/>
            <person name="Han C."/>
            <person name="Tapia R."/>
            <person name="Land M."/>
            <person name="Hauser L."/>
            <person name="Kyrpides N."/>
            <person name="Ivanova N."/>
            <person name="Ovchinnikova G."/>
            <person name="Pagani I."/>
            <person name="Klotz M.G."/>
            <person name="Dispirito A.A."/>
            <person name="Murrell J.C."/>
            <person name="Dunfield P."/>
            <person name="Kalyuzhnaya M.G."/>
            <person name="Svenning M."/>
            <person name="Trotsenko Y.A."/>
            <person name="Stein L.Y."/>
            <person name="Woyke T."/>
        </authorList>
    </citation>
    <scope>NUCLEOTIDE SEQUENCE [LARGE SCALE GENOMIC DNA]</scope>
    <source>
        <strain evidence="11">ATCC BAA-1195 / DSM 17260 / SV96</strain>
    </source>
</reference>
<evidence type="ECO:0000313" key="11">
    <source>
        <dbReference type="Proteomes" id="UP000004664"/>
    </source>
</evidence>
<dbReference type="InterPro" id="IPR036249">
    <property type="entry name" value="Thioredoxin-like_sf"/>
</dbReference>
<comment type="subcellular location">
    <subcellularLocation>
        <location evidence="1">Cell membrane</location>
        <topology evidence="1">Multi-pass membrane protein</topology>
    </subcellularLocation>
</comment>
<feature type="transmembrane region" description="Helical" evidence="7">
    <location>
        <begin position="397"/>
        <end position="423"/>
    </location>
</feature>
<dbReference type="InterPro" id="IPR013766">
    <property type="entry name" value="Thioredoxin_domain"/>
</dbReference>
<dbReference type="CDD" id="cd02953">
    <property type="entry name" value="DsbDgamma"/>
    <property type="match status" value="1"/>
</dbReference>
<gene>
    <name evidence="10" type="ORF">Mettu_2254</name>
</gene>
<keyword evidence="6 7" id="KW-0472">Membrane</keyword>
<dbReference type="Pfam" id="PF11412">
    <property type="entry name" value="DsbD_N"/>
    <property type="match status" value="1"/>
</dbReference>
<keyword evidence="5 7" id="KW-1133">Transmembrane helix</keyword>
<feature type="domain" description="Thioredoxin" evidence="9">
    <location>
        <begin position="586"/>
        <end position="715"/>
    </location>
</feature>
<evidence type="ECO:0000313" key="10">
    <source>
        <dbReference type="EMBL" id="EGW23403.1"/>
    </source>
</evidence>
<dbReference type="Pfam" id="PF13899">
    <property type="entry name" value="Thioredoxin_7"/>
    <property type="match status" value="1"/>
</dbReference>
<evidence type="ECO:0000256" key="2">
    <source>
        <dbReference type="ARBA" id="ARBA00022475"/>
    </source>
</evidence>
<proteinExistence type="predicted"/>
<dbReference type="OrthoDB" id="9811036at2"/>
<feature type="transmembrane region" description="Helical" evidence="7">
    <location>
        <begin position="567"/>
        <end position="586"/>
    </location>
</feature>
<sequence precursor="true">MLELRPLSIALALFMLFCGNAQASSFEAGTEQVAAQLVASVDAVHPGDEILVGVQQRIIPHWHTYWKNPGDSGLATTIAYELPIGAKAGKIQWPTPSRITLGPVTSYGYENEVTLLTKIKVPQDSGVGTTFPIKAKVKWLVCKESCIPQKVDLALDLPVVAPGADAGTGSPLIELARASLPSVSPWPTSLAYSNDVLTLRMTDAKLQSSGVKKVWFYPDEWGKIVQGAEQPWQLSGDTLELQMKPGEVRLSPGESLSGVLAITQDSGSGPLTRGYSVQVAGDAAVSGSTALKSEVLEAAPAKDGEPDLVLASALLLALLGGVTLNLMPCVLPVLSIKALSLIKHAQHSPLQTRLQGLAYTLGILTSFALLGGVLIAVKAGGAQIGWGFQFQSPVFVLVVAYLMFTVGLSLSGVFSIGGSVAGIGSSLAERPGYSGSFFTGVLATIVATPCTAPFMGAALGFALSQPPASLLAVFFCLGLGLALPYLLLSQWPSLQRRLPKPGVWMDRLKQGLAFPMYGAAVWLVWVLAQQAGVNAVAIALGGMVIIAFAAWLYEFTKHTGKAGQRSGFGVAVLSLGLVLVGGYFGVETTAAMPLVNVEPVRNAEPYSAERLNELRSQGKPVFLNMTAAWCISCLVNEKVALSQSSVVDTFKRSGITYLKGDWTNRDPEITRILTEFGRSGVPLYVFYPAGAGSSTKPIVLPQILTPEIVTQAVAL</sequence>
<feature type="transmembrane region" description="Helical" evidence="7">
    <location>
        <begin position="308"/>
        <end position="336"/>
    </location>
</feature>
<organism evidence="10 11">
    <name type="scientific">Methylobacter tundripaludum (strain ATCC BAA-1195 / DSM 17260 / SV96)</name>
    <dbReference type="NCBI Taxonomy" id="697282"/>
    <lineage>
        <taxon>Bacteria</taxon>
        <taxon>Pseudomonadati</taxon>
        <taxon>Pseudomonadota</taxon>
        <taxon>Gammaproteobacteria</taxon>
        <taxon>Methylococcales</taxon>
        <taxon>Methylococcaceae</taxon>
        <taxon>Methylobacter</taxon>
    </lineage>
</organism>
<dbReference type="Gene3D" id="3.40.30.10">
    <property type="entry name" value="Glutaredoxin"/>
    <property type="match status" value="1"/>
</dbReference>
<feature type="transmembrane region" description="Helical" evidence="7">
    <location>
        <begin position="508"/>
        <end position="528"/>
    </location>
</feature>
<feature type="chain" id="PRO_5003445943" evidence="8">
    <location>
        <begin position="24"/>
        <end position="715"/>
    </location>
</feature>